<keyword evidence="3" id="KW-1185">Reference proteome</keyword>
<evidence type="ECO:0000313" key="3">
    <source>
        <dbReference type="Proteomes" id="UP000807353"/>
    </source>
</evidence>
<evidence type="ECO:0000256" key="1">
    <source>
        <dbReference type="SAM" id="SignalP"/>
    </source>
</evidence>
<organism evidence="2 3">
    <name type="scientific">Collybia nuda</name>
    <dbReference type="NCBI Taxonomy" id="64659"/>
    <lineage>
        <taxon>Eukaryota</taxon>
        <taxon>Fungi</taxon>
        <taxon>Dikarya</taxon>
        <taxon>Basidiomycota</taxon>
        <taxon>Agaricomycotina</taxon>
        <taxon>Agaricomycetes</taxon>
        <taxon>Agaricomycetidae</taxon>
        <taxon>Agaricales</taxon>
        <taxon>Tricholomatineae</taxon>
        <taxon>Clitocybaceae</taxon>
        <taxon>Collybia</taxon>
    </lineage>
</organism>
<feature type="signal peptide" evidence="1">
    <location>
        <begin position="1"/>
        <end position="19"/>
    </location>
</feature>
<dbReference type="AlphaFoldDB" id="A0A9P5Y846"/>
<dbReference type="OrthoDB" id="2310204at2759"/>
<dbReference type="EMBL" id="MU150248">
    <property type="protein sequence ID" value="KAF9465332.1"/>
    <property type="molecule type" value="Genomic_DNA"/>
</dbReference>
<proteinExistence type="predicted"/>
<comment type="caution">
    <text evidence="2">The sequence shown here is derived from an EMBL/GenBank/DDBJ whole genome shotgun (WGS) entry which is preliminary data.</text>
</comment>
<keyword evidence="1" id="KW-0732">Signal</keyword>
<feature type="chain" id="PRO_5040478034" evidence="1">
    <location>
        <begin position="20"/>
        <end position="305"/>
    </location>
</feature>
<protein>
    <submittedName>
        <fullName evidence="2">Uncharacterized protein</fullName>
    </submittedName>
</protein>
<evidence type="ECO:0000313" key="2">
    <source>
        <dbReference type="EMBL" id="KAF9465332.1"/>
    </source>
</evidence>
<dbReference type="Proteomes" id="UP000807353">
    <property type="component" value="Unassembled WGS sequence"/>
</dbReference>
<accession>A0A9P5Y846</accession>
<reference evidence="2" key="1">
    <citation type="submission" date="2020-11" db="EMBL/GenBank/DDBJ databases">
        <authorList>
            <consortium name="DOE Joint Genome Institute"/>
            <person name="Ahrendt S."/>
            <person name="Riley R."/>
            <person name="Andreopoulos W."/>
            <person name="Labutti K."/>
            <person name="Pangilinan J."/>
            <person name="Ruiz-Duenas F.J."/>
            <person name="Barrasa J.M."/>
            <person name="Sanchez-Garcia M."/>
            <person name="Camarero S."/>
            <person name="Miyauchi S."/>
            <person name="Serrano A."/>
            <person name="Linde D."/>
            <person name="Babiker R."/>
            <person name="Drula E."/>
            <person name="Ayuso-Fernandez I."/>
            <person name="Pacheco R."/>
            <person name="Padilla G."/>
            <person name="Ferreira P."/>
            <person name="Barriuso J."/>
            <person name="Kellner H."/>
            <person name="Castanera R."/>
            <person name="Alfaro M."/>
            <person name="Ramirez L."/>
            <person name="Pisabarro A.G."/>
            <person name="Kuo A."/>
            <person name="Tritt A."/>
            <person name="Lipzen A."/>
            <person name="He G."/>
            <person name="Yan M."/>
            <person name="Ng V."/>
            <person name="Cullen D."/>
            <person name="Martin F."/>
            <person name="Rosso M.-N."/>
            <person name="Henrissat B."/>
            <person name="Hibbett D."/>
            <person name="Martinez A.T."/>
            <person name="Grigoriev I.V."/>
        </authorList>
    </citation>
    <scope>NUCLEOTIDE SEQUENCE</scope>
    <source>
        <strain evidence="2">CBS 247.69</strain>
    </source>
</reference>
<name>A0A9P5Y846_9AGAR</name>
<sequence>MASSTLFILLLCSPTLTFGFPSPWMSLTWKRAAETPRKVPELGYYNPLDSGGSMLTKIPVTYPMGQGEPVNAIISGASDAEVLVDAEVGGGLRNYFFSLGFSGECLGQHAGSHQMVDLGDGNGAKNETSVIRWNYGDVELGSCKETIQGGNHFRYWVQNGPTANSGAIFMAVSYEMPIALQHDIVRNGYNFGRDYLIGNLTKTTVPTANLTDQVTYTASSSFNGYAYDTHVKYVSGMLPNTNDGINHNVTVGWDGVNSSDGLVAVMTVKMTTKPQSASAWRSAQMGFLKYPPAVLLVVFPLLFAV</sequence>
<gene>
    <name evidence="2" type="ORF">BDZ94DRAFT_1254308</name>
</gene>